<sequence length="74" mass="8582">MHFFWIFAHILRSFIDFMPIFNILTPFLKQWAIENPATEIKSSALEANPVATSKHELAETTLTHRWPAALKRST</sequence>
<accession>A4A8U9</accession>
<evidence type="ECO:0000313" key="1">
    <source>
        <dbReference type="EMBL" id="EAQ97491.2"/>
    </source>
</evidence>
<dbReference type="AlphaFoldDB" id="A4A8U9"/>
<gene>
    <name evidence="1" type="ORF">KT71_04260</name>
</gene>
<keyword evidence="2" id="KW-1185">Reference proteome</keyword>
<reference evidence="1 2" key="1">
    <citation type="journal article" date="2007" name="Proc. Natl. Acad. Sci. U.S.A.">
        <title>Characterization of a marine gammaproteobacterium capable of aerobic anoxygenic photosynthesis.</title>
        <authorList>
            <person name="Fuchs B.M."/>
            <person name="Spring S."/>
            <person name="Teeling H."/>
            <person name="Quast C."/>
            <person name="Wulf J."/>
            <person name="Schattenhofer M."/>
            <person name="Yan S."/>
            <person name="Ferriera S."/>
            <person name="Johnson J."/>
            <person name="Glockner F.O."/>
            <person name="Amann R."/>
        </authorList>
    </citation>
    <scope>NUCLEOTIDE SEQUENCE [LARGE SCALE GENOMIC DNA]</scope>
    <source>
        <strain evidence="1">KT71</strain>
    </source>
</reference>
<name>A4A8U9_9GAMM</name>
<evidence type="ECO:0000313" key="2">
    <source>
        <dbReference type="Proteomes" id="UP000019205"/>
    </source>
</evidence>
<protein>
    <submittedName>
        <fullName evidence="1">Uncharacterized protein</fullName>
    </submittedName>
</protein>
<dbReference type="Proteomes" id="UP000019205">
    <property type="component" value="Chromosome"/>
</dbReference>
<comment type="caution">
    <text evidence="1">The sequence shown here is derived from an EMBL/GenBank/DDBJ whole genome shotgun (WGS) entry which is preliminary data.</text>
</comment>
<organism evidence="1 2">
    <name type="scientific">Congregibacter litoralis KT71</name>
    <dbReference type="NCBI Taxonomy" id="314285"/>
    <lineage>
        <taxon>Bacteria</taxon>
        <taxon>Pseudomonadati</taxon>
        <taxon>Pseudomonadota</taxon>
        <taxon>Gammaproteobacteria</taxon>
        <taxon>Cellvibrionales</taxon>
        <taxon>Halieaceae</taxon>
        <taxon>Congregibacter</taxon>
    </lineage>
</organism>
<proteinExistence type="predicted"/>
<dbReference type="STRING" id="314285.KT71_04260"/>
<dbReference type="HOGENOM" id="CLU_2681357_0_0_6"/>
<reference evidence="1 2" key="2">
    <citation type="journal article" date="2009" name="PLoS ONE">
        <title>The photosynthetic apparatus and its regulation in the aerobic gammaproteobacterium Congregibacter litoralis gen. nov., sp. nov.</title>
        <authorList>
            <person name="Spring S."/>
            <person name="Lunsdorf H."/>
            <person name="Fuchs B.M."/>
            <person name="Tindall B.J."/>
        </authorList>
    </citation>
    <scope>NUCLEOTIDE SEQUENCE [LARGE SCALE GENOMIC DNA]</scope>
    <source>
        <strain evidence="1">KT71</strain>
    </source>
</reference>
<dbReference type="EMBL" id="AAOA02000002">
    <property type="protein sequence ID" value="EAQ97491.2"/>
    <property type="molecule type" value="Genomic_DNA"/>
</dbReference>